<proteinExistence type="predicted"/>
<evidence type="ECO:0000313" key="2">
    <source>
        <dbReference type="Proteomes" id="UP000050741"/>
    </source>
</evidence>
<feature type="signal peptide" evidence="1">
    <location>
        <begin position="1"/>
        <end position="22"/>
    </location>
</feature>
<reference evidence="2" key="1">
    <citation type="submission" date="2013-12" db="EMBL/GenBank/DDBJ databases">
        <authorList>
            <person name="Aslett M."/>
        </authorList>
    </citation>
    <scope>NUCLEOTIDE SEQUENCE [LARGE SCALE GENOMIC DNA]</scope>
    <source>
        <strain evidence="2">Lindley</strain>
    </source>
</reference>
<reference evidence="3" key="3">
    <citation type="submission" date="2016-06" db="UniProtKB">
        <authorList>
            <consortium name="WormBaseParasite"/>
        </authorList>
    </citation>
    <scope>IDENTIFICATION</scope>
</reference>
<organism evidence="2 3">
    <name type="scientific">Globodera pallida</name>
    <name type="common">Potato cyst nematode worm</name>
    <name type="synonym">Heterodera pallida</name>
    <dbReference type="NCBI Taxonomy" id="36090"/>
    <lineage>
        <taxon>Eukaryota</taxon>
        <taxon>Metazoa</taxon>
        <taxon>Ecdysozoa</taxon>
        <taxon>Nematoda</taxon>
        <taxon>Chromadorea</taxon>
        <taxon>Rhabditida</taxon>
        <taxon>Tylenchina</taxon>
        <taxon>Tylenchomorpha</taxon>
        <taxon>Tylenchoidea</taxon>
        <taxon>Heteroderidae</taxon>
        <taxon>Heteroderinae</taxon>
        <taxon>Globodera</taxon>
    </lineage>
</organism>
<dbReference type="WBParaSite" id="GPLIN_000910100">
    <property type="protein sequence ID" value="GPLIN_000910100"/>
    <property type="gene ID" value="GPLIN_000910100"/>
</dbReference>
<keyword evidence="2" id="KW-1185">Reference proteome</keyword>
<name>A0A183C8A5_GLOPA</name>
<evidence type="ECO:0000313" key="3">
    <source>
        <dbReference type="WBParaSite" id="GPLIN_000910100"/>
    </source>
</evidence>
<accession>A0A183C8A5</accession>
<dbReference type="AlphaFoldDB" id="A0A183C8A5"/>
<feature type="chain" id="PRO_5008147211" evidence="1">
    <location>
        <begin position="23"/>
        <end position="76"/>
    </location>
</feature>
<reference evidence="2" key="2">
    <citation type="submission" date="2014-05" db="EMBL/GenBank/DDBJ databases">
        <title>The genome and life-stage specific transcriptomes of Globodera pallida elucidate key aspects of plant parasitism by a cyst nematode.</title>
        <authorList>
            <person name="Cotton J.A."/>
            <person name="Lilley C.J."/>
            <person name="Jones L.M."/>
            <person name="Kikuchi T."/>
            <person name="Reid A.J."/>
            <person name="Thorpe P."/>
            <person name="Tsai I.J."/>
            <person name="Beasley H."/>
            <person name="Blok V."/>
            <person name="Cock P.J.A."/>
            <person name="Van den Akker S.E."/>
            <person name="Holroyd N."/>
            <person name="Hunt M."/>
            <person name="Mantelin S."/>
            <person name="Naghra H."/>
            <person name="Pain A."/>
            <person name="Palomares-Rius J.E."/>
            <person name="Zarowiecki M."/>
            <person name="Berriman M."/>
            <person name="Jones J.T."/>
            <person name="Urwin P.E."/>
        </authorList>
    </citation>
    <scope>NUCLEOTIDE SEQUENCE [LARGE SCALE GENOMIC DNA]</scope>
    <source>
        <strain evidence="2">Lindley</strain>
    </source>
</reference>
<protein>
    <submittedName>
        <fullName evidence="3">Secreted protein</fullName>
    </submittedName>
</protein>
<sequence length="76" mass="8436">MKCLLVTCRYLMMMAVARIIFGDLTNCVGCTYIYNKANACSVHVYCSCYYCCESKYAESCPDGCWRTSSPLGGVSL</sequence>
<dbReference type="Proteomes" id="UP000050741">
    <property type="component" value="Unassembled WGS sequence"/>
</dbReference>
<keyword evidence="1" id="KW-0732">Signal</keyword>
<evidence type="ECO:0000256" key="1">
    <source>
        <dbReference type="SAM" id="SignalP"/>
    </source>
</evidence>